<feature type="compositionally biased region" description="Polar residues" evidence="1">
    <location>
        <begin position="122"/>
        <end position="153"/>
    </location>
</feature>
<dbReference type="AlphaFoldDB" id="A0A0M2PQ16"/>
<comment type="caution">
    <text evidence="2">The sequence shown here is derived from an EMBL/GenBank/DDBJ whole genome shotgun (WGS) entry which is preliminary data.</text>
</comment>
<evidence type="ECO:0000313" key="2">
    <source>
        <dbReference type="EMBL" id="KKI98324.1"/>
    </source>
</evidence>
<dbReference type="InterPro" id="IPR002989">
    <property type="entry name" value="Mycobac_pentapep"/>
</dbReference>
<dbReference type="EMBL" id="AJTX02000009">
    <property type="protein sequence ID" value="KKI98324.1"/>
    <property type="molecule type" value="Genomic_DNA"/>
</dbReference>
<protein>
    <submittedName>
        <fullName evidence="2">Uncharacterized protein</fullName>
    </submittedName>
</protein>
<proteinExistence type="predicted"/>
<organism evidence="2 3">
    <name type="scientific">Prochlorothrix hollandica PCC 9006 = CALU 1027</name>
    <dbReference type="NCBI Taxonomy" id="317619"/>
    <lineage>
        <taxon>Bacteria</taxon>
        <taxon>Bacillati</taxon>
        <taxon>Cyanobacteriota</taxon>
        <taxon>Cyanophyceae</taxon>
        <taxon>Prochlorotrichales</taxon>
        <taxon>Prochlorotrichaceae</taxon>
        <taxon>Prochlorothrix</taxon>
    </lineage>
</organism>
<evidence type="ECO:0000256" key="1">
    <source>
        <dbReference type="SAM" id="MobiDB-lite"/>
    </source>
</evidence>
<reference evidence="2" key="1">
    <citation type="submission" date="2012-04" db="EMBL/GenBank/DDBJ databases">
        <authorList>
            <person name="Borisov I.G."/>
            <person name="Ivanikova N.V."/>
            <person name="Pinevich A.V."/>
        </authorList>
    </citation>
    <scope>NUCLEOTIDE SEQUENCE</scope>
    <source>
        <strain evidence="2">CALU 1027</strain>
    </source>
</reference>
<evidence type="ECO:0000313" key="3">
    <source>
        <dbReference type="Proteomes" id="UP000034681"/>
    </source>
</evidence>
<dbReference type="eggNOG" id="ENOG502ZCA4">
    <property type="taxonomic scope" value="Bacteria"/>
</dbReference>
<sequence length="451" mass="49240">MILRPYLILQYPPLPMVFKPCSAFVSPSIPWWLQQAHQHRPGGVPKTAEAAALAPAAVPACQGWRLTLMGCSVVGLILVGWPGQGGVGSMEPPDPQGKDSMEPGWVVPPSPAGEMIPLDTGSFDTGSFDTGSFDTGSFDTGSFDTGSFDTGSFDTGDRPPIPEPNAADPWTEPDPTSEVIPDPSSAPAPWVDPELGILRLQEQEPASQPRPAPAQTYPRFTFALQGQVNYVYSSNILASPDPLGENLVQEGISFSVVPQLSPRTAIIAQVGGSWTQYSDLYALDYRQFHSQIRVRHQLSSQAYGELAWKHQEFFEADGGDRLLGTNAFQASLVHQKDLGDRLALTNVYQSRWSLANPQSRNQVVQQLGSSLNYQVHPDVDLGVSYNLEVAAFTQVDRLDFYNQAIAHLAWEFAPRQRLRIFSGYAFGDSSLESIRFNGFLVGVGLEAGLRF</sequence>
<dbReference type="Pfam" id="PF01469">
    <property type="entry name" value="Pentapeptide_2"/>
    <property type="match status" value="1"/>
</dbReference>
<name>A0A0M2PQ16_PROHO</name>
<feature type="region of interest" description="Disordered" evidence="1">
    <location>
        <begin position="87"/>
        <end position="191"/>
    </location>
</feature>
<keyword evidence="3" id="KW-1185">Reference proteome</keyword>
<gene>
    <name evidence="2" type="ORF">PROH_19330</name>
</gene>
<accession>A0A0M2PQ16</accession>
<dbReference type="Proteomes" id="UP000034681">
    <property type="component" value="Unassembled WGS sequence"/>
</dbReference>